<keyword evidence="4 7" id="KW-0195">Cyclin</keyword>
<protein>
    <recommendedName>
        <fullName evidence="6">B-like cyclin</fullName>
    </recommendedName>
</protein>
<dbReference type="InterPro" id="IPR036915">
    <property type="entry name" value="Cyclin-like_sf"/>
</dbReference>
<dbReference type="FunFam" id="1.10.472.10:FF:000167">
    <property type="entry name" value="Mitotic cyclin 6"/>
    <property type="match status" value="1"/>
</dbReference>
<name>A0AAN9MGP2_CANGL</name>
<dbReference type="InterPro" id="IPR013763">
    <property type="entry name" value="Cyclin-like_dom"/>
</dbReference>
<evidence type="ECO:0000313" key="10">
    <source>
        <dbReference type="EMBL" id="KAK7351607.1"/>
    </source>
</evidence>
<evidence type="ECO:0000256" key="3">
    <source>
        <dbReference type="ARBA" id="ARBA00022618"/>
    </source>
</evidence>
<dbReference type="AlphaFoldDB" id="A0AAN9MGP2"/>
<dbReference type="InterPro" id="IPR039361">
    <property type="entry name" value="Cyclin"/>
</dbReference>
<dbReference type="InterPro" id="IPR006671">
    <property type="entry name" value="Cyclin_N"/>
</dbReference>
<accession>A0AAN9MGP2</accession>
<comment type="subunit">
    <text evidence="2">Interacts with the CDC2 protein kinase to form a serine/threonine kinase holoenzyme complex also known as maturation promoting factor (MPF). The cyclin subunit imparts substrate specificity to the complex.</text>
</comment>
<keyword evidence="11" id="KW-1185">Reference proteome</keyword>
<reference evidence="10 11" key="1">
    <citation type="submission" date="2024-01" db="EMBL/GenBank/DDBJ databases">
        <title>The genomes of 5 underutilized Papilionoideae crops provide insights into root nodulation and disease resistanc.</title>
        <authorList>
            <person name="Jiang F."/>
        </authorList>
    </citation>
    <scope>NUCLEOTIDE SEQUENCE [LARGE SCALE GENOMIC DNA]</scope>
    <source>
        <strain evidence="10">LVBAO_FW01</strain>
        <tissue evidence="10">Leaves</tissue>
    </source>
</reference>
<dbReference type="FunFam" id="1.10.472.10:FF:000013">
    <property type="entry name" value="Cyclin A1"/>
    <property type="match status" value="1"/>
</dbReference>
<dbReference type="EMBL" id="JAYMYQ010000002">
    <property type="protein sequence ID" value="KAK7351607.1"/>
    <property type="molecule type" value="Genomic_DNA"/>
</dbReference>
<gene>
    <name evidence="10" type="ORF">VNO77_11182</name>
</gene>
<evidence type="ECO:0000256" key="7">
    <source>
        <dbReference type="RuleBase" id="RU000383"/>
    </source>
</evidence>
<dbReference type="Proteomes" id="UP001367508">
    <property type="component" value="Unassembled WGS sequence"/>
</dbReference>
<dbReference type="GO" id="GO:0044772">
    <property type="term" value="P:mitotic cell cycle phase transition"/>
    <property type="evidence" value="ECO:0007669"/>
    <property type="project" value="InterPro"/>
</dbReference>
<evidence type="ECO:0000256" key="6">
    <source>
        <dbReference type="ARBA" id="ARBA00032263"/>
    </source>
</evidence>
<evidence type="ECO:0000256" key="4">
    <source>
        <dbReference type="ARBA" id="ARBA00023127"/>
    </source>
</evidence>
<keyword evidence="3" id="KW-0132">Cell division</keyword>
<dbReference type="GO" id="GO:0051301">
    <property type="term" value="P:cell division"/>
    <property type="evidence" value="ECO:0007669"/>
    <property type="project" value="UniProtKB-KW"/>
</dbReference>
<evidence type="ECO:0000256" key="1">
    <source>
        <dbReference type="ARBA" id="ARBA00006955"/>
    </source>
</evidence>
<feature type="domain" description="Cyclin C-terminal" evidence="9">
    <location>
        <begin position="208"/>
        <end position="331"/>
    </location>
</feature>
<comment type="similarity">
    <text evidence="1">Belongs to the cyclin family. Cyclin AB subfamily.</text>
</comment>
<dbReference type="Gene3D" id="1.10.472.10">
    <property type="entry name" value="Cyclin-like"/>
    <property type="match status" value="2"/>
</dbReference>
<feature type="domain" description="Cyclin-like" evidence="8">
    <location>
        <begin position="212"/>
        <end position="300"/>
    </location>
</feature>
<sequence>METRASSKRRANQAQIQPLKKQRVVLGELLNFSNIISPQPKLLKKAQASKKTLSSVKKEVDNDDGPNSSVNGSFVSDIYKYLRTLEMEKKRRPKVDYIERLQKEVTTNMRGILVDWLIEVAEEYKLISDTLHLTVSYIDRFLSRNRVSKVRLQLVGVSSMLIACKYEEIKPPHAEEFCLITDNTYNKSEVLSMEADILKSLNFELGNPTAKTFLRRFTGIACDNKKGPNLQFEFMSYYLAELSLLDYHCLKFLPSLVAASVIFLARFIVWPELQPWTSAMCECSGYKSVELKECVLILHDLYMARRGGSFQAARKKYRQHKFKHVANLPAPPHLPNYLFEEE</sequence>
<evidence type="ECO:0000256" key="2">
    <source>
        <dbReference type="ARBA" id="ARBA00011177"/>
    </source>
</evidence>
<dbReference type="GO" id="GO:0016538">
    <property type="term" value="F:cyclin-dependent protein serine/threonine kinase regulator activity"/>
    <property type="evidence" value="ECO:0007669"/>
    <property type="project" value="InterPro"/>
</dbReference>
<dbReference type="InterPro" id="IPR048258">
    <property type="entry name" value="Cyclins_cyclin-box"/>
</dbReference>
<comment type="caution">
    <text evidence="10">The sequence shown here is derived from an EMBL/GenBank/DDBJ whole genome shotgun (WGS) entry which is preliminary data.</text>
</comment>
<dbReference type="Pfam" id="PF00134">
    <property type="entry name" value="Cyclin_N"/>
    <property type="match status" value="1"/>
</dbReference>
<evidence type="ECO:0000313" key="11">
    <source>
        <dbReference type="Proteomes" id="UP001367508"/>
    </source>
</evidence>
<dbReference type="CDD" id="cd20506">
    <property type="entry name" value="CYCLIN_AtCycA-like_rpt2"/>
    <property type="match status" value="1"/>
</dbReference>
<feature type="domain" description="Cyclin-like" evidence="8">
    <location>
        <begin position="115"/>
        <end position="199"/>
    </location>
</feature>
<dbReference type="SMART" id="SM01332">
    <property type="entry name" value="Cyclin_C"/>
    <property type="match status" value="1"/>
</dbReference>
<keyword evidence="5" id="KW-0131">Cell cycle</keyword>
<dbReference type="PROSITE" id="PS00292">
    <property type="entry name" value="CYCLINS"/>
    <property type="match status" value="1"/>
</dbReference>
<dbReference type="Pfam" id="PF02984">
    <property type="entry name" value="Cyclin_C"/>
    <property type="match status" value="1"/>
</dbReference>
<evidence type="ECO:0000256" key="5">
    <source>
        <dbReference type="ARBA" id="ARBA00023306"/>
    </source>
</evidence>
<proteinExistence type="inferred from homology"/>
<dbReference type="PIRSF" id="PIRSF001771">
    <property type="entry name" value="Cyclin_A_B_D_E"/>
    <property type="match status" value="1"/>
</dbReference>
<dbReference type="SMART" id="SM00385">
    <property type="entry name" value="CYCLIN"/>
    <property type="match status" value="2"/>
</dbReference>
<evidence type="ECO:0000259" key="9">
    <source>
        <dbReference type="SMART" id="SM01332"/>
    </source>
</evidence>
<organism evidence="10 11">
    <name type="scientific">Canavalia gladiata</name>
    <name type="common">Sword bean</name>
    <name type="synonym">Dolichos gladiatus</name>
    <dbReference type="NCBI Taxonomy" id="3824"/>
    <lineage>
        <taxon>Eukaryota</taxon>
        <taxon>Viridiplantae</taxon>
        <taxon>Streptophyta</taxon>
        <taxon>Embryophyta</taxon>
        <taxon>Tracheophyta</taxon>
        <taxon>Spermatophyta</taxon>
        <taxon>Magnoliopsida</taxon>
        <taxon>eudicotyledons</taxon>
        <taxon>Gunneridae</taxon>
        <taxon>Pentapetalae</taxon>
        <taxon>rosids</taxon>
        <taxon>fabids</taxon>
        <taxon>Fabales</taxon>
        <taxon>Fabaceae</taxon>
        <taxon>Papilionoideae</taxon>
        <taxon>50 kb inversion clade</taxon>
        <taxon>NPAAA clade</taxon>
        <taxon>indigoferoid/millettioid clade</taxon>
        <taxon>Phaseoleae</taxon>
        <taxon>Canavalia</taxon>
    </lineage>
</organism>
<dbReference type="InterPro" id="IPR004367">
    <property type="entry name" value="Cyclin_C-dom"/>
</dbReference>
<dbReference type="PANTHER" id="PTHR10177">
    <property type="entry name" value="CYCLINS"/>
    <property type="match status" value="1"/>
</dbReference>
<evidence type="ECO:0000259" key="8">
    <source>
        <dbReference type="SMART" id="SM00385"/>
    </source>
</evidence>
<dbReference type="SUPFAM" id="SSF47954">
    <property type="entry name" value="Cyclin-like"/>
    <property type="match status" value="2"/>
</dbReference>
<dbReference type="InterPro" id="IPR046965">
    <property type="entry name" value="Cyclin_A/B-like"/>
</dbReference>